<evidence type="ECO:0000313" key="3">
    <source>
        <dbReference type="Proteomes" id="UP000596387"/>
    </source>
</evidence>
<name>A0ABX7F5H4_9RHOB</name>
<dbReference type="RefSeq" id="WP_023849696.1">
    <property type="nucleotide sequence ID" value="NZ_CP047166.1"/>
</dbReference>
<dbReference type="EMBL" id="CP047166">
    <property type="protein sequence ID" value="QRF65552.1"/>
    <property type="molecule type" value="Genomic_DNA"/>
</dbReference>
<evidence type="ECO:0000256" key="1">
    <source>
        <dbReference type="SAM" id="MobiDB-lite"/>
    </source>
</evidence>
<feature type="region of interest" description="Disordered" evidence="1">
    <location>
        <begin position="1"/>
        <end position="30"/>
    </location>
</feature>
<sequence>MTDRPTFDDIRREQEDFTGPPEPAQGPKMARALTEADKVDADTLVTLSIIRRALKAGLPIDPKHLPERIVEIIEANCLRSKMPMADGRPHYQIDDVVKALDIYRGETTDE</sequence>
<accession>A0ABX7F5H4</accession>
<feature type="compositionally biased region" description="Basic and acidic residues" evidence="1">
    <location>
        <begin position="1"/>
        <end position="15"/>
    </location>
</feature>
<proteinExistence type="predicted"/>
<reference evidence="2 3" key="1">
    <citation type="submission" date="2019-12" db="EMBL/GenBank/DDBJ databases">
        <title>Complete Genome Sequence of a Quorum-Sensing Bacterium,Rhodobacteraceae bacterium C31, Isolated from a marine microalgae symbiotic bacteria.</title>
        <authorList>
            <person name="Zhang Y."/>
        </authorList>
    </citation>
    <scope>NUCLEOTIDE SEQUENCE [LARGE SCALE GENOMIC DNA]</scope>
    <source>
        <strain evidence="2 3">C31</strain>
    </source>
</reference>
<dbReference type="Proteomes" id="UP000596387">
    <property type="component" value="Chromosome"/>
</dbReference>
<organism evidence="2 3">
    <name type="scientific">Ponticoccus alexandrii</name>
    <dbReference type="NCBI Taxonomy" id="1943633"/>
    <lineage>
        <taxon>Bacteria</taxon>
        <taxon>Pseudomonadati</taxon>
        <taxon>Pseudomonadota</taxon>
        <taxon>Alphaproteobacteria</taxon>
        <taxon>Rhodobacterales</taxon>
        <taxon>Roseobacteraceae</taxon>
        <taxon>Ponticoccus</taxon>
    </lineage>
</organism>
<evidence type="ECO:0000313" key="2">
    <source>
        <dbReference type="EMBL" id="QRF65552.1"/>
    </source>
</evidence>
<keyword evidence="3" id="KW-1185">Reference proteome</keyword>
<gene>
    <name evidence="2" type="ORF">GQA70_03990</name>
</gene>
<protein>
    <submittedName>
        <fullName evidence="2">Uncharacterized protein</fullName>
    </submittedName>
</protein>